<protein>
    <recommendedName>
        <fullName evidence="1">AAA domain-containing protein</fullName>
    </recommendedName>
</protein>
<evidence type="ECO:0000259" key="1">
    <source>
        <dbReference type="Pfam" id="PF13173"/>
    </source>
</evidence>
<keyword evidence="3" id="KW-1185">Reference proteome</keyword>
<accession>A0A521DJ48</accession>
<dbReference type="AlphaFoldDB" id="A0A521DJ48"/>
<organism evidence="2 3">
    <name type="scientific">Saccharicrinis carchari</name>
    <dbReference type="NCBI Taxonomy" id="1168039"/>
    <lineage>
        <taxon>Bacteria</taxon>
        <taxon>Pseudomonadati</taxon>
        <taxon>Bacteroidota</taxon>
        <taxon>Bacteroidia</taxon>
        <taxon>Marinilabiliales</taxon>
        <taxon>Marinilabiliaceae</taxon>
        <taxon>Saccharicrinis</taxon>
    </lineage>
</organism>
<dbReference type="Pfam" id="PF13173">
    <property type="entry name" value="AAA_14"/>
    <property type="match status" value="1"/>
</dbReference>
<gene>
    <name evidence="2" type="ORF">SAMN06265379_105246</name>
</gene>
<dbReference type="InterPro" id="IPR027417">
    <property type="entry name" value="P-loop_NTPase"/>
</dbReference>
<reference evidence="2 3" key="1">
    <citation type="submission" date="2017-05" db="EMBL/GenBank/DDBJ databases">
        <authorList>
            <person name="Varghese N."/>
            <person name="Submissions S."/>
        </authorList>
    </citation>
    <scope>NUCLEOTIDE SEQUENCE [LARGE SCALE GENOMIC DNA]</scope>
    <source>
        <strain evidence="2 3">DSM 27040</strain>
    </source>
</reference>
<feature type="domain" description="AAA" evidence="1">
    <location>
        <begin position="53"/>
        <end position="176"/>
    </location>
</feature>
<dbReference type="PANTHER" id="PTHR42990:SF1">
    <property type="entry name" value="AAA+ ATPASE DOMAIN-CONTAINING PROTEIN"/>
    <property type="match status" value="1"/>
</dbReference>
<proteinExistence type="predicted"/>
<name>A0A521DJ48_SACCC</name>
<dbReference type="PANTHER" id="PTHR42990">
    <property type="entry name" value="ATPASE"/>
    <property type="match status" value="1"/>
</dbReference>
<dbReference type="InterPro" id="IPR041682">
    <property type="entry name" value="AAA_14"/>
</dbReference>
<evidence type="ECO:0000313" key="3">
    <source>
        <dbReference type="Proteomes" id="UP000319040"/>
    </source>
</evidence>
<sequence length="414" mass="48412">MWRLQLFQSECYICEAKYNIIIVQSFFETHKYLIDNLKVPMRRKLMGQIDWSHRLIGIKGTRGIGKTDFLLDFAKSTYGSNKACLYVNLNHLYFTQNTIVSFADEFRKTGGKTLILDQVYKYPGWSEEMKYCYDHFTDLQIVFSGSTVMRLREENPHLRDIVHSYKLEGFSFREFLELKTGILFDSYTLDDILANHKNIAADIVSKVRPLAYFDDYLRYGYYPFFLDKAHYAENLMKSLNLILEIDISFLRQIELKYLPRLRKLLYQVGGEAPFQPNVSKLSAQIKTSRATVMNYLYYLRQARLVKLLYDGEEDMQKKPSLIYLHNPNLVYSIRGEEPQKEILHKTFFYNQLGCCHELTVSGKSDFKVDDIHHFLICGNGSGTPKNEDGVLQAKDMIEVGKKGVIPLWLFGFLY</sequence>
<dbReference type="SUPFAM" id="SSF52540">
    <property type="entry name" value="P-loop containing nucleoside triphosphate hydrolases"/>
    <property type="match status" value="1"/>
</dbReference>
<dbReference type="EMBL" id="FXTB01000005">
    <property type="protein sequence ID" value="SMO71605.1"/>
    <property type="molecule type" value="Genomic_DNA"/>
</dbReference>
<dbReference type="Proteomes" id="UP000319040">
    <property type="component" value="Unassembled WGS sequence"/>
</dbReference>
<evidence type="ECO:0000313" key="2">
    <source>
        <dbReference type="EMBL" id="SMO71605.1"/>
    </source>
</evidence>